<evidence type="ECO:0000256" key="1">
    <source>
        <dbReference type="ARBA" id="ARBA00001936"/>
    </source>
</evidence>
<name>A0A517YHY9_9BACT</name>
<evidence type="ECO:0000256" key="5">
    <source>
        <dbReference type="ARBA" id="ARBA00023027"/>
    </source>
</evidence>
<dbReference type="InterPro" id="IPR050501">
    <property type="entry name" value="ICDH/IPMDH"/>
</dbReference>
<proteinExistence type="predicted"/>
<dbReference type="PANTHER" id="PTHR43275:SF1">
    <property type="entry name" value="D-MALATE DEHYDROGENASE [DECARBOXYLATING]"/>
    <property type="match status" value="1"/>
</dbReference>
<dbReference type="Gene3D" id="3.40.718.10">
    <property type="entry name" value="Isopropylmalate Dehydrogenase"/>
    <property type="match status" value="1"/>
</dbReference>
<keyword evidence="9" id="KW-1185">Reference proteome</keyword>
<keyword evidence="4 8" id="KW-0560">Oxidoreductase</keyword>
<evidence type="ECO:0000256" key="3">
    <source>
        <dbReference type="ARBA" id="ARBA00022723"/>
    </source>
</evidence>
<feature type="domain" description="Isopropylmalate dehydrogenase-like" evidence="7">
    <location>
        <begin position="5"/>
        <end position="347"/>
    </location>
</feature>
<dbReference type="EC" id="1.1.1.83" evidence="8"/>
<dbReference type="EMBL" id="CP036274">
    <property type="protein sequence ID" value="QDU29850.1"/>
    <property type="molecule type" value="Genomic_DNA"/>
</dbReference>
<protein>
    <submittedName>
        <fullName evidence="8">D-malate dehydrogenase [decarboxylating]</fullName>
        <ecNumber evidence="8">1.1.1.83</ecNumber>
    </submittedName>
</protein>
<dbReference type="OrthoDB" id="9806254at2"/>
<comment type="cofactor">
    <cofactor evidence="2">
        <name>Mg(2+)</name>
        <dbReference type="ChEBI" id="CHEBI:18420"/>
    </cofactor>
</comment>
<evidence type="ECO:0000256" key="4">
    <source>
        <dbReference type="ARBA" id="ARBA00023002"/>
    </source>
</evidence>
<dbReference type="PANTHER" id="PTHR43275">
    <property type="entry name" value="D-MALATE DEHYDROGENASE [DECARBOXYLATING]"/>
    <property type="match status" value="1"/>
</dbReference>
<dbReference type="PROSITE" id="PS00470">
    <property type="entry name" value="IDH_IMDH"/>
    <property type="match status" value="1"/>
</dbReference>
<dbReference type="KEGG" id="aagg:ETAA8_49660"/>
<accession>A0A517YHY9</accession>
<evidence type="ECO:0000313" key="8">
    <source>
        <dbReference type="EMBL" id="QDU29850.1"/>
    </source>
</evidence>
<dbReference type="AlphaFoldDB" id="A0A517YHY9"/>
<sequence length="352" mass="38560">MPTLKIAVYPGDGIGPEVTAEAVRVLQAVAALEADLRLELTTLPWGIEYWQTHGSVVPPDFLAQVRPFDAILLGAVGWPALLPDHETLSPLVQIRQAFDQYACMRPAKLYRGLKSVLAGKGPDEIDFVVLRENSEGEYVDNGGRMKRGTPDEFAVQTAVHTRKGVERILRYGFEMARKRRKKLTMVTKSNAQRYAYVLWDEVLEELAPQYSDIQSERQHCDACAMNFVRWPEKFDVVVASNLFGDLLTDLGGVLAGGLGLAPSTNTNPEKKFPSMFEPVHGSAPDIAGRGIANPIAAVLSTAMLLDHVDQPTAAQRVRTAVEQTLLQGSATPDLGGKLTTQQMGEAVLKNIR</sequence>
<keyword evidence="5" id="KW-0520">NAD</keyword>
<organism evidence="8 9">
    <name type="scientific">Anatilimnocola aggregata</name>
    <dbReference type="NCBI Taxonomy" id="2528021"/>
    <lineage>
        <taxon>Bacteria</taxon>
        <taxon>Pseudomonadati</taxon>
        <taxon>Planctomycetota</taxon>
        <taxon>Planctomycetia</taxon>
        <taxon>Pirellulales</taxon>
        <taxon>Pirellulaceae</taxon>
        <taxon>Anatilimnocola</taxon>
    </lineage>
</organism>
<comment type="cofactor">
    <cofactor evidence="1">
        <name>Mn(2+)</name>
        <dbReference type="ChEBI" id="CHEBI:29035"/>
    </cofactor>
</comment>
<dbReference type="InterPro" id="IPR019818">
    <property type="entry name" value="IsoCit/isopropylmalate_DH_CS"/>
</dbReference>
<keyword evidence="6" id="KW-0464">Manganese</keyword>
<dbReference type="GO" id="GO:0000287">
    <property type="term" value="F:magnesium ion binding"/>
    <property type="evidence" value="ECO:0007669"/>
    <property type="project" value="InterPro"/>
</dbReference>
<dbReference type="GO" id="GO:0046553">
    <property type="term" value="F:D-malate dehydrogenase (decarboxylating) (NAD+) activity"/>
    <property type="evidence" value="ECO:0007669"/>
    <property type="project" value="UniProtKB-EC"/>
</dbReference>
<dbReference type="InterPro" id="IPR024084">
    <property type="entry name" value="IsoPropMal-DH-like_dom"/>
</dbReference>
<evidence type="ECO:0000313" key="9">
    <source>
        <dbReference type="Proteomes" id="UP000315017"/>
    </source>
</evidence>
<dbReference type="Pfam" id="PF00180">
    <property type="entry name" value="Iso_dh"/>
    <property type="match status" value="1"/>
</dbReference>
<dbReference type="RefSeq" id="WP_145094324.1">
    <property type="nucleotide sequence ID" value="NZ_CP036274.1"/>
</dbReference>
<evidence type="ECO:0000256" key="6">
    <source>
        <dbReference type="ARBA" id="ARBA00023211"/>
    </source>
</evidence>
<evidence type="ECO:0000259" key="7">
    <source>
        <dbReference type="SMART" id="SM01329"/>
    </source>
</evidence>
<dbReference type="SUPFAM" id="SSF53659">
    <property type="entry name" value="Isocitrate/Isopropylmalate dehydrogenase-like"/>
    <property type="match status" value="1"/>
</dbReference>
<gene>
    <name evidence="8" type="primary">dmlA</name>
    <name evidence="8" type="ORF">ETAA8_49660</name>
</gene>
<dbReference type="Proteomes" id="UP000315017">
    <property type="component" value="Chromosome"/>
</dbReference>
<evidence type="ECO:0000256" key="2">
    <source>
        <dbReference type="ARBA" id="ARBA00001946"/>
    </source>
</evidence>
<keyword evidence="3" id="KW-0479">Metal-binding</keyword>
<reference evidence="8 9" key="1">
    <citation type="submission" date="2019-02" db="EMBL/GenBank/DDBJ databases">
        <title>Deep-cultivation of Planctomycetes and their phenomic and genomic characterization uncovers novel biology.</title>
        <authorList>
            <person name="Wiegand S."/>
            <person name="Jogler M."/>
            <person name="Boedeker C."/>
            <person name="Pinto D."/>
            <person name="Vollmers J."/>
            <person name="Rivas-Marin E."/>
            <person name="Kohn T."/>
            <person name="Peeters S.H."/>
            <person name="Heuer A."/>
            <person name="Rast P."/>
            <person name="Oberbeckmann S."/>
            <person name="Bunk B."/>
            <person name="Jeske O."/>
            <person name="Meyerdierks A."/>
            <person name="Storesund J.E."/>
            <person name="Kallscheuer N."/>
            <person name="Luecker S."/>
            <person name="Lage O.M."/>
            <person name="Pohl T."/>
            <person name="Merkel B.J."/>
            <person name="Hornburger P."/>
            <person name="Mueller R.-W."/>
            <person name="Bruemmer F."/>
            <person name="Labrenz M."/>
            <person name="Spormann A.M."/>
            <person name="Op den Camp H."/>
            <person name="Overmann J."/>
            <person name="Amann R."/>
            <person name="Jetten M.S.M."/>
            <person name="Mascher T."/>
            <person name="Medema M.H."/>
            <person name="Devos D.P."/>
            <person name="Kaster A.-K."/>
            <person name="Ovreas L."/>
            <person name="Rohde M."/>
            <person name="Galperin M.Y."/>
            <person name="Jogler C."/>
        </authorList>
    </citation>
    <scope>NUCLEOTIDE SEQUENCE [LARGE SCALE GENOMIC DNA]</scope>
    <source>
        <strain evidence="8 9">ETA_A8</strain>
    </source>
</reference>
<dbReference type="SMART" id="SM01329">
    <property type="entry name" value="Iso_dh"/>
    <property type="match status" value="1"/>
</dbReference>
<dbReference type="GO" id="GO:0051287">
    <property type="term" value="F:NAD binding"/>
    <property type="evidence" value="ECO:0007669"/>
    <property type="project" value="InterPro"/>
</dbReference>